<feature type="domain" description="HTH araC/xylS-type" evidence="4">
    <location>
        <begin position="191"/>
        <end position="293"/>
    </location>
</feature>
<dbReference type="PROSITE" id="PS01124">
    <property type="entry name" value="HTH_ARAC_FAMILY_2"/>
    <property type="match status" value="1"/>
</dbReference>
<keyword evidence="1" id="KW-0805">Transcription regulation</keyword>
<dbReference type="InterPro" id="IPR018062">
    <property type="entry name" value="HTH_AraC-typ_CS"/>
</dbReference>
<dbReference type="SMART" id="SM00342">
    <property type="entry name" value="HTH_ARAC"/>
    <property type="match status" value="1"/>
</dbReference>
<evidence type="ECO:0000256" key="1">
    <source>
        <dbReference type="ARBA" id="ARBA00023015"/>
    </source>
</evidence>
<dbReference type="OrthoDB" id="9816011at2"/>
<dbReference type="GO" id="GO:0003700">
    <property type="term" value="F:DNA-binding transcription factor activity"/>
    <property type="evidence" value="ECO:0007669"/>
    <property type="project" value="InterPro"/>
</dbReference>
<dbReference type="InterPro" id="IPR014710">
    <property type="entry name" value="RmlC-like_jellyroll"/>
</dbReference>
<dbReference type="SUPFAM" id="SSF46689">
    <property type="entry name" value="Homeodomain-like"/>
    <property type="match status" value="2"/>
</dbReference>
<comment type="caution">
    <text evidence="5">The sequence shown here is derived from an EMBL/GenBank/DDBJ whole genome shotgun (WGS) entry which is preliminary data.</text>
</comment>
<evidence type="ECO:0000256" key="3">
    <source>
        <dbReference type="ARBA" id="ARBA00023163"/>
    </source>
</evidence>
<name>A0A1B6VIZ7_9PROT</name>
<sequence>MSHRRKPFATQPLQPVYELITAKPAHSFTLSRHDYPAECAKWNYHPEYELHLITAGSGRYVVGDHVGTFYARSMFLIGPNLPHNWLSNLGQEQVCHGRDLIVQIQPSWLQGLIQLCPEFGDILRLIEDAANGVEFHGPSLEMLCHQMEDLEFSDPAERVSKLIALLVNLAQAPRHILCQSWNPRSSKAEESRVIDQVMQSLLSSDLKTIKQAEIAHRVKMSPSAFSRLFQQATGGTFTSFVRRLRISRACNLLMTTRDPISVIGAEAGFSNLSNFNRVFLEEKGVTPRRYRREAEQSIQASI</sequence>
<dbReference type="Pfam" id="PF12833">
    <property type="entry name" value="HTH_18"/>
    <property type="match status" value="1"/>
</dbReference>
<dbReference type="PROSITE" id="PS00041">
    <property type="entry name" value="HTH_ARAC_FAMILY_1"/>
    <property type="match status" value="1"/>
</dbReference>
<keyword evidence="3" id="KW-0804">Transcription</keyword>
<dbReference type="Gene3D" id="2.60.120.10">
    <property type="entry name" value="Jelly Rolls"/>
    <property type="match status" value="1"/>
</dbReference>
<dbReference type="PANTHER" id="PTHR46796">
    <property type="entry name" value="HTH-TYPE TRANSCRIPTIONAL ACTIVATOR RHAS-RELATED"/>
    <property type="match status" value="1"/>
</dbReference>
<evidence type="ECO:0000313" key="6">
    <source>
        <dbReference type="Proteomes" id="UP000077786"/>
    </source>
</evidence>
<dbReference type="RefSeq" id="WP_064274834.1">
    <property type="nucleotide sequence ID" value="NZ_LUTU01000009.1"/>
</dbReference>
<dbReference type="GO" id="GO:0043565">
    <property type="term" value="F:sequence-specific DNA binding"/>
    <property type="evidence" value="ECO:0007669"/>
    <property type="project" value="InterPro"/>
</dbReference>
<evidence type="ECO:0000256" key="2">
    <source>
        <dbReference type="ARBA" id="ARBA00023125"/>
    </source>
</evidence>
<dbReference type="EMBL" id="LUTU01000009">
    <property type="protein sequence ID" value="OAJ67174.1"/>
    <property type="molecule type" value="Genomic_DNA"/>
</dbReference>
<dbReference type="PATRIC" id="fig|38307.3.peg.2219"/>
<reference evidence="5 6" key="1">
    <citation type="submission" date="2016-03" db="EMBL/GenBank/DDBJ databases">
        <title>Draft genome sequence of Gluconobacter cerinus strain CECT 9110.</title>
        <authorList>
            <person name="Sainz F."/>
            <person name="Mas A."/>
            <person name="Torija M.J."/>
        </authorList>
    </citation>
    <scope>NUCLEOTIDE SEQUENCE [LARGE SCALE GENOMIC DNA]</scope>
    <source>
        <strain evidence="5 6">CECT 9110</strain>
    </source>
</reference>
<dbReference type="InterPro" id="IPR018060">
    <property type="entry name" value="HTH_AraC"/>
</dbReference>
<dbReference type="Pfam" id="PF02311">
    <property type="entry name" value="AraC_binding"/>
    <property type="match status" value="1"/>
</dbReference>
<dbReference type="InterPro" id="IPR011051">
    <property type="entry name" value="RmlC_Cupin_sf"/>
</dbReference>
<evidence type="ECO:0000259" key="4">
    <source>
        <dbReference type="PROSITE" id="PS01124"/>
    </source>
</evidence>
<dbReference type="InterPro" id="IPR003313">
    <property type="entry name" value="AraC-bd"/>
</dbReference>
<evidence type="ECO:0000313" key="5">
    <source>
        <dbReference type="EMBL" id="OAJ67174.1"/>
    </source>
</evidence>
<dbReference type="Proteomes" id="UP000077786">
    <property type="component" value="Unassembled WGS sequence"/>
</dbReference>
<protein>
    <submittedName>
        <fullName evidence="5">AraC family transcriptional regulator</fullName>
    </submittedName>
</protein>
<dbReference type="PANTHER" id="PTHR46796:SF13">
    <property type="entry name" value="HTH-TYPE TRANSCRIPTIONAL ACTIVATOR RHAS"/>
    <property type="match status" value="1"/>
</dbReference>
<dbReference type="CDD" id="cd06976">
    <property type="entry name" value="cupin_MtlR-like_N"/>
    <property type="match status" value="1"/>
</dbReference>
<dbReference type="AlphaFoldDB" id="A0A1B6VIZ7"/>
<accession>A0A1B6VIZ7</accession>
<dbReference type="Gene3D" id="1.10.10.60">
    <property type="entry name" value="Homeodomain-like"/>
    <property type="match status" value="2"/>
</dbReference>
<gene>
    <name evidence="5" type="ORF">A0123_02146</name>
</gene>
<dbReference type="SUPFAM" id="SSF51182">
    <property type="entry name" value="RmlC-like cupins"/>
    <property type="match status" value="1"/>
</dbReference>
<keyword evidence="2" id="KW-0238">DNA-binding</keyword>
<proteinExistence type="predicted"/>
<dbReference type="InterPro" id="IPR050204">
    <property type="entry name" value="AraC_XylS_family_regulators"/>
</dbReference>
<organism evidence="5 6">
    <name type="scientific">Gluconobacter cerinus</name>
    <dbReference type="NCBI Taxonomy" id="38307"/>
    <lineage>
        <taxon>Bacteria</taxon>
        <taxon>Pseudomonadati</taxon>
        <taxon>Pseudomonadota</taxon>
        <taxon>Alphaproteobacteria</taxon>
        <taxon>Acetobacterales</taxon>
        <taxon>Acetobacteraceae</taxon>
        <taxon>Gluconobacter</taxon>
    </lineage>
</organism>
<dbReference type="InterPro" id="IPR009057">
    <property type="entry name" value="Homeodomain-like_sf"/>
</dbReference>